<dbReference type="Pfam" id="PF11807">
    <property type="entry name" value="UstYa"/>
    <property type="match status" value="1"/>
</dbReference>
<dbReference type="GO" id="GO:0043386">
    <property type="term" value="P:mycotoxin biosynthetic process"/>
    <property type="evidence" value="ECO:0007669"/>
    <property type="project" value="InterPro"/>
</dbReference>
<dbReference type="AlphaFoldDB" id="A0A8K0WNP5"/>
<evidence type="ECO:0000256" key="1">
    <source>
        <dbReference type="ARBA" id="ARBA00035112"/>
    </source>
</evidence>
<keyword evidence="4" id="KW-1185">Reference proteome</keyword>
<comment type="caution">
    <text evidence="3">The sequence shown here is derived from an EMBL/GenBank/DDBJ whole genome shotgun (WGS) entry which is preliminary data.</text>
</comment>
<proteinExistence type="inferred from homology"/>
<dbReference type="EMBL" id="JAGPNK010000011">
    <property type="protein sequence ID" value="KAH7311621.1"/>
    <property type="molecule type" value="Genomic_DNA"/>
</dbReference>
<evidence type="ECO:0000313" key="4">
    <source>
        <dbReference type="Proteomes" id="UP000813444"/>
    </source>
</evidence>
<evidence type="ECO:0008006" key="5">
    <source>
        <dbReference type="Google" id="ProtNLM"/>
    </source>
</evidence>
<name>A0A8K0WNP5_9HYPO</name>
<protein>
    <recommendedName>
        <fullName evidence="5">Tat pathway signal sequence protein</fullName>
    </recommendedName>
</protein>
<feature type="transmembrane region" description="Helical" evidence="2">
    <location>
        <begin position="41"/>
        <end position="61"/>
    </location>
</feature>
<sequence>MASLSIPETKHFLGTDECGSPVNCDCSGEEHRPATRSFRNFYAPYLFHSVFVCLNLVLFLWNITSSNPVETVCPGDEVNEAAFSPARTALRYVVQDFETGPSPFVGEPSKELDQAWSDLLRSSNIKISNDEMNRMNKSSIEIRDGSGYIGYLESIHMLHCVKRIYQSQYQEYYAKPQDMDAFSPGHWNHCLEVLRQGIMCNADVTVNTYFWKSPDEIKGNRHGHRRCTDWSLVQQWLDDRSLDFENKEIFLSSLVYQEDSSVTV</sequence>
<dbReference type="InterPro" id="IPR021765">
    <property type="entry name" value="UstYa-like"/>
</dbReference>
<evidence type="ECO:0000256" key="2">
    <source>
        <dbReference type="SAM" id="Phobius"/>
    </source>
</evidence>
<keyword evidence="2" id="KW-0812">Transmembrane</keyword>
<keyword evidence="2" id="KW-1133">Transmembrane helix</keyword>
<dbReference type="Proteomes" id="UP000813444">
    <property type="component" value="Unassembled WGS sequence"/>
</dbReference>
<dbReference type="PANTHER" id="PTHR33365:SF7">
    <property type="entry name" value="TAT PATHWAY SIGNAL SEQUENCE"/>
    <property type="match status" value="1"/>
</dbReference>
<dbReference type="PANTHER" id="PTHR33365">
    <property type="entry name" value="YALI0B05434P"/>
    <property type="match status" value="1"/>
</dbReference>
<accession>A0A8K0WNP5</accession>
<keyword evidence="2" id="KW-0472">Membrane</keyword>
<gene>
    <name evidence="3" type="ORF">B0I35DRAFT_438461</name>
</gene>
<organism evidence="3 4">
    <name type="scientific">Stachybotrys elegans</name>
    <dbReference type="NCBI Taxonomy" id="80388"/>
    <lineage>
        <taxon>Eukaryota</taxon>
        <taxon>Fungi</taxon>
        <taxon>Dikarya</taxon>
        <taxon>Ascomycota</taxon>
        <taxon>Pezizomycotina</taxon>
        <taxon>Sordariomycetes</taxon>
        <taxon>Hypocreomycetidae</taxon>
        <taxon>Hypocreales</taxon>
        <taxon>Stachybotryaceae</taxon>
        <taxon>Stachybotrys</taxon>
    </lineage>
</organism>
<comment type="similarity">
    <text evidence="1">Belongs to the ustYa family.</text>
</comment>
<reference evidence="3" key="1">
    <citation type="journal article" date="2021" name="Nat. Commun.">
        <title>Genetic determinants of endophytism in the Arabidopsis root mycobiome.</title>
        <authorList>
            <person name="Mesny F."/>
            <person name="Miyauchi S."/>
            <person name="Thiergart T."/>
            <person name="Pickel B."/>
            <person name="Atanasova L."/>
            <person name="Karlsson M."/>
            <person name="Huettel B."/>
            <person name="Barry K.W."/>
            <person name="Haridas S."/>
            <person name="Chen C."/>
            <person name="Bauer D."/>
            <person name="Andreopoulos W."/>
            <person name="Pangilinan J."/>
            <person name="LaButti K."/>
            <person name="Riley R."/>
            <person name="Lipzen A."/>
            <person name="Clum A."/>
            <person name="Drula E."/>
            <person name="Henrissat B."/>
            <person name="Kohler A."/>
            <person name="Grigoriev I.V."/>
            <person name="Martin F.M."/>
            <person name="Hacquard S."/>
        </authorList>
    </citation>
    <scope>NUCLEOTIDE SEQUENCE</scope>
    <source>
        <strain evidence="3">MPI-CAGE-CH-0235</strain>
    </source>
</reference>
<dbReference type="OrthoDB" id="3687641at2759"/>
<evidence type="ECO:0000313" key="3">
    <source>
        <dbReference type="EMBL" id="KAH7311621.1"/>
    </source>
</evidence>